<protein>
    <submittedName>
        <fullName evidence="1">Uncharacterized protein</fullName>
    </submittedName>
</protein>
<dbReference type="RefSeq" id="WP_184687742.1">
    <property type="nucleotide sequence ID" value="NZ_JACHJN010000001.1"/>
</dbReference>
<accession>A0A841C5V8</accession>
<reference evidence="1 2" key="1">
    <citation type="submission" date="2020-08" db="EMBL/GenBank/DDBJ databases">
        <title>Genomic Encyclopedia of Type Strains, Phase III (KMG-III): the genomes of soil and plant-associated and newly described type strains.</title>
        <authorList>
            <person name="Whitman W."/>
        </authorList>
    </citation>
    <scope>NUCLEOTIDE SEQUENCE [LARGE SCALE GENOMIC DNA]</scope>
    <source>
        <strain evidence="1 2">CECT 8640</strain>
    </source>
</reference>
<evidence type="ECO:0000313" key="1">
    <source>
        <dbReference type="EMBL" id="MBB5953922.1"/>
    </source>
</evidence>
<dbReference type="AlphaFoldDB" id="A0A841C5V8"/>
<name>A0A841C5V8_9PSEU</name>
<proteinExistence type="predicted"/>
<dbReference type="Proteomes" id="UP000547510">
    <property type="component" value="Unassembled WGS sequence"/>
</dbReference>
<organism evidence="1 2">
    <name type="scientific">Saccharothrix tamanrassetensis</name>
    <dbReference type="NCBI Taxonomy" id="1051531"/>
    <lineage>
        <taxon>Bacteria</taxon>
        <taxon>Bacillati</taxon>
        <taxon>Actinomycetota</taxon>
        <taxon>Actinomycetes</taxon>
        <taxon>Pseudonocardiales</taxon>
        <taxon>Pseudonocardiaceae</taxon>
        <taxon>Saccharothrix</taxon>
    </lineage>
</organism>
<sequence>MRVVFQGEAWVHYGQLSVESDVESGEMGACFGGQRNGLCGGAVPGTLFLMTGTHTGEVGFTVEVHDTAPEIGAEWEDVVEVSFRPVGDSALVGWAGEWSEPLELVELDYRVRYSGLGMDREQQGLDEDPALERYLLQFWPAPPAEDEIVRQTSRSAAYWHEFARKQPPPPTPEEKAEALRIAEAERKRAAEAASLAAELEAWGGNLPDERLRRLRGPALQLARFDRPLVNALAAVPDRTQRDIARWAARRACAEARLGDVPWIAAALDAMDRGDRPFDDDRTPWDRLFSDPSVPQTLITTPDGRTDNFLQQAMAFPVLFSVVHEDPLEAAVDVVHTAAATMGYGRQHELFAELRRTFPRLA</sequence>
<evidence type="ECO:0000313" key="2">
    <source>
        <dbReference type="Proteomes" id="UP000547510"/>
    </source>
</evidence>
<keyword evidence="2" id="KW-1185">Reference proteome</keyword>
<dbReference type="EMBL" id="JACHJN010000001">
    <property type="protein sequence ID" value="MBB5953922.1"/>
    <property type="molecule type" value="Genomic_DNA"/>
</dbReference>
<comment type="caution">
    <text evidence="1">The sequence shown here is derived from an EMBL/GenBank/DDBJ whole genome shotgun (WGS) entry which is preliminary data.</text>
</comment>
<gene>
    <name evidence="1" type="ORF">FHS29_000492</name>
</gene>